<protein>
    <submittedName>
        <fullName evidence="1">Uncharacterized protein</fullName>
    </submittedName>
</protein>
<evidence type="ECO:0000313" key="1">
    <source>
        <dbReference type="EMBL" id="GFR79263.1"/>
    </source>
</evidence>
<evidence type="ECO:0000313" key="2">
    <source>
        <dbReference type="Proteomes" id="UP000762676"/>
    </source>
</evidence>
<dbReference type="Proteomes" id="UP000762676">
    <property type="component" value="Unassembled WGS sequence"/>
</dbReference>
<name>A0AAV4G2V5_9GAST</name>
<accession>A0AAV4G2V5</accession>
<dbReference type="EMBL" id="BMAT01011797">
    <property type="protein sequence ID" value="GFR79263.1"/>
    <property type="molecule type" value="Genomic_DNA"/>
</dbReference>
<gene>
    <name evidence="1" type="ORF">ElyMa_005869300</name>
</gene>
<reference evidence="1 2" key="1">
    <citation type="journal article" date="2021" name="Elife">
        <title>Chloroplast acquisition without the gene transfer in kleptoplastic sea slugs, Plakobranchus ocellatus.</title>
        <authorList>
            <person name="Maeda T."/>
            <person name="Takahashi S."/>
            <person name="Yoshida T."/>
            <person name="Shimamura S."/>
            <person name="Takaki Y."/>
            <person name="Nagai Y."/>
            <person name="Toyoda A."/>
            <person name="Suzuki Y."/>
            <person name="Arimoto A."/>
            <person name="Ishii H."/>
            <person name="Satoh N."/>
            <person name="Nishiyama T."/>
            <person name="Hasebe M."/>
            <person name="Maruyama T."/>
            <person name="Minagawa J."/>
            <person name="Obokata J."/>
            <person name="Shigenobu S."/>
        </authorList>
    </citation>
    <scope>NUCLEOTIDE SEQUENCE [LARGE SCALE GENOMIC DNA]</scope>
</reference>
<organism evidence="1 2">
    <name type="scientific">Elysia marginata</name>
    <dbReference type="NCBI Taxonomy" id="1093978"/>
    <lineage>
        <taxon>Eukaryota</taxon>
        <taxon>Metazoa</taxon>
        <taxon>Spiralia</taxon>
        <taxon>Lophotrochozoa</taxon>
        <taxon>Mollusca</taxon>
        <taxon>Gastropoda</taxon>
        <taxon>Heterobranchia</taxon>
        <taxon>Euthyneura</taxon>
        <taxon>Panpulmonata</taxon>
        <taxon>Sacoglossa</taxon>
        <taxon>Placobranchoidea</taxon>
        <taxon>Plakobranchidae</taxon>
        <taxon>Elysia</taxon>
    </lineage>
</organism>
<dbReference type="AlphaFoldDB" id="A0AAV4G2V5"/>
<comment type="caution">
    <text evidence="1">The sequence shown here is derived from an EMBL/GenBank/DDBJ whole genome shotgun (WGS) entry which is preliminary data.</text>
</comment>
<proteinExistence type="predicted"/>
<sequence length="50" mass="5662">IVSTEVESSNMSLVLSTDHEMMTFALNSQHMNMRYVSVFMFMVALKQASS</sequence>
<feature type="non-terminal residue" evidence="1">
    <location>
        <position position="1"/>
    </location>
</feature>
<keyword evidence="2" id="KW-1185">Reference proteome</keyword>